<proteinExistence type="predicted"/>
<reference evidence="1 2" key="1">
    <citation type="submission" date="2018-10" db="EMBL/GenBank/DDBJ databases">
        <title>A high-quality apple genome assembly.</title>
        <authorList>
            <person name="Hu J."/>
        </authorList>
    </citation>
    <scope>NUCLEOTIDE SEQUENCE [LARGE SCALE GENOMIC DNA]</scope>
    <source>
        <strain evidence="2">cv. HFTH1</strain>
        <tissue evidence="1">Young leaf</tissue>
    </source>
</reference>
<protein>
    <submittedName>
        <fullName evidence="1">Uncharacterized protein</fullName>
    </submittedName>
</protein>
<keyword evidence="2" id="KW-1185">Reference proteome</keyword>
<name>A0A498JZG1_MALDO</name>
<evidence type="ECO:0000313" key="2">
    <source>
        <dbReference type="Proteomes" id="UP000290289"/>
    </source>
</evidence>
<dbReference type="EMBL" id="RDQH01000330">
    <property type="protein sequence ID" value="RXI00731.1"/>
    <property type="molecule type" value="Genomic_DNA"/>
</dbReference>
<accession>A0A498JZG1</accession>
<organism evidence="1 2">
    <name type="scientific">Malus domestica</name>
    <name type="common">Apple</name>
    <name type="synonym">Pyrus malus</name>
    <dbReference type="NCBI Taxonomy" id="3750"/>
    <lineage>
        <taxon>Eukaryota</taxon>
        <taxon>Viridiplantae</taxon>
        <taxon>Streptophyta</taxon>
        <taxon>Embryophyta</taxon>
        <taxon>Tracheophyta</taxon>
        <taxon>Spermatophyta</taxon>
        <taxon>Magnoliopsida</taxon>
        <taxon>eudicotyledons</taxon>
        <taxon>Gunneridae</taxon>
        <taxon>Pentapetalae</taxon>
        <taxon>rosids</taxon>
        <taxon>fabids</taxon>
        <taxon>Rosales</taxon>
        <taxon>Rosaceae</taxon>
        <taxon>Amygdaloideae</taxon>
        <taxon>Maleae</taxon>
        <taxon>Malus</taxon>
    </lineage>
</organism>
<sequence length="140" mass="16075">MTTLHDLVQPLREDVLDEGILLLIKRLATIMMDPMPRISATSSREKSLYGEFCTHKPISFNGSTDLWAAELRSIVHVHQSLMKSAMHERVESRGRGPANLENTRDSRIMVLKDHYMEDIRVILVESSMLLLEKAFSILLW</sequence>
<dbReference type="Proteomes" id="UP000290289">
    <property type="component" value="Chromosome 4"/>
</dbReference>
<dbReference type="AlphaFoldDB" id="A0A498JZG1"/>
<comment type="caution">
    <text evidence="1">The sequence shown here is derived from an EMBL/GenBank/DDBJ whole genome shotgun (WGS) entry which is preliminary data.</text>
</comment>
<evidence type="ECO:0000313" key="1">
    <source>
        <dbReference type="EMBL" id="RXI00731.1"/>
    </source>
</evidence>
<gene>
    <name evidence="1" type="ORF">DVH24_000965</name>
</gene>